<comment type="subcellular location">
    <subcellularLocation>
        <location evidence="1">Membrane</location>
        <topology evidence="1">Multi-pass membrane protein</topology>
    </subcellularLocation>
</comment>
<dbReference type="InterPro" id="IPR039542">
    <property type="entry name" value="Erv_N"/>
</dbReference>
<dbReference type="Pfam" id="PF07970">
    <property type="entry name" value="COPIIcoated_ERV"/>
    <property type="match status" value="1"/>
</dbReference>
<comment type="similarity">
    <text evidence="2">Belongs to the ERGIC family.</text>
</comment>
<organism evidence="9 10">
    <name type="scientific">Trichomonas vaginalis (strain ATCC PRA-98 / G3)</name>
    <dbReference type="NCBI Taxonomy" id="412133"/>
    <lineage>
        <taxon>Eukaryota</taxon>
        <taxon>Metamonada</taxon>
        <taxon>Parabasalia</taxon>
        <taxon>Trichomonadida</taxon>
        <taxon>Trichomonadidae</taxon>
        <taxon>Trichomonas</taxon>
    </lineage>
</organism>
<dbReference type="eggNOG" id="KOG2667">
    <property type="taxonomic scope" value="Eukaryota"/>
</dbReference>
<evidence type="ECO:0000256" key="6">
    <source>
        <dbReference type="SAM" id="Phobius"/>
    </source>
</evidence>
<evidence type="ECO:0000259" key="7">
    <source>
        <dbReference type="Pfam" id="PF07970"/>
    </source>
</evidence>
<dbReference type="EMBL" id="DS113258">
    <property type="protein sequence ID" value="EAY15308.1"/>
    <property type="molecule type" value="Genomic_DNA"/>
</dbReference>
<evidence type="ECO:0000256" key="2">
    <source>
        <dbReference type="ARBA" id="ARBA00005648"/>
    </source>
</evidence>
<dbReference type="VEuPathDB" id="TrichDB:TVAG_394520"/>
<accession>A2DWG8</accession>
<evidence type="ECO:0000256" key="4">
    <source>
        <dbReference type="ARBA" id="ARBA00022989"/>
    </source>
</evidence>
<keyword evidence="4 6" id="KW-1133">Transmembrane helix</keyword>
<feature type="transmembrane region" description="Helical" evidence="6">
    <location>
        <begin position="327"/>
        <end position="349"/>
    </location>
</feature>
<evidence type="ECO:0000259" key="8">
    <source>
        <dbReference type="Pfam" id="PF13850"/>
    </source>
</evidence>
<feature type="domain" description="Endoplasmic reticulum vesicle transporter C-terminal" evidence="7">
    <location>
        <begin position="144"/>
        <end position="342"/>
    </location>
</feature>
<feature type="domain" description="Endoplasmic reticulum vesicle transporter N-terminal" evidence="8">
    <location>
        <begin position="3"/>
        <end position="100"/>
    </location>
</feature>
<name>A2DWG8_TRIV3</name>
<feature type="transmembrane region" description="Helical" evidence="6">
    <location>
        <begin position="21"/>
        <end position="39"/>
    </location>
</feature>
<protein>
    <recommendedName>
        <fullName evidence="11">Endoplasmic reticulum vesicle transporter C-terminal domain-containing protein</fullName>
    </recommendedName>
</protein>
<dbReference type="AlphaFoldDB" id="A2DWG8"/>
<sequence length="357" mass="40257">MDLRKFDVFPKLDRQYRVSTSFGGILSIASITVTIILFFSEIHTYLNPPIRQRFIVDNTKPMGISGKSSNQRKLSVNLDIEFPNVPCYLLHIDVVDPISQLDLPMESISNNFARLDKTGKNIGDFHPEKFLEPDNAKTSDSTSCYAANNTKVCKTCKDVVQAHKNQELLPPPLSTIAQCASTAAIIQEMKDEGCKLTSAFQTVRLASEFHVAPGYNYLYKGWHSHNTTILGSESKDLNLTHIIRSFRFNRVDGKFPLDNVTSIQTGKGSWRVVYSADIMDNTYTANKYELMDPPKFSSGVYFRYAINPVSAIDYYDTEPFLHLCTRLLTVIGAVLAAFRLLDSFLFLFYKPPTLATK</sequence>
<keyword evidence="3 6" id="KW-0812">Transmembrane</keyword>
<dbReference type="OrthoDB" id="270930at2759"/>
<dbReference type="GO" id="GO:0016020">
    <property type="term" value="C:membrane"/>
    <property type="evidence" value="ECO:0007669"/>
    <property type="project" value="UniProtKB-SubCell"/>
</dbReference>
<dbReference type="InterPro" id="IPR045888">
    <property type="entry name" value="Erv"/>
</dbReference>
<dbReference type="KEGG" id="tva:4773310"/>
<evidence type="ECO:0000313" key="9">
    <source>
        <dbReference type="EMBL" id="EAY15308.1"/>
    </source>
</evidence>
<dbReference type="PANTHER" id="PTHR10984:SF25">
    <property type="entry name" value="ENDOPLASMIC RETICULUM-GOLGI INTERMEDIATE COMPARTMENT PROTEIN 3"/>
    <property type="match status" value="1"/>
</dbReference>
<reference evidence="9" key="2">
    <citation type="journal article" date="2007" name="Science">
        <title>Draft genome sequence of the sexually transmitted pathogen Trichomonas vaginalis.</title>
        <authorList>
            <person name="Carlton J.M."/>
            <person name="Hirt R.P."/>
            <person name="Silva J.C."/>
            <person name="Delcher A.L."/>
            <person name="Schatz M."/>
            <person name="Zhao Q."/>
            <person name="Wortman J.R."/>
            <person name="Bidwell S.L."/>
            <person name="Alsmark U.C.M."/>
            <person name="Besteiro S."/>
            <person name="Sicheritz-Ponten T."/>
            <person name="Noel C.J."/>
            <person name="Dacks J.B."/>
            <person name="Foster P.G."/>
            <person name="Simillion C."/>
            <person name="Van de Peer Y."/>
            <person name="Miranda-Saavedra D."/>
            <person name="Barton G.J."/>
            <person name="Westrop G.D."/>
            <person name="Mueller S."/>
            <person name="Dessi D."/>
            <person name="Fiori P.L."/>
            <person name="Ren Q."/>
            <person name="Paulsen I."/>
            <person name="Zhang H."/>
            <person name="Bastida-Corcuera F.D."/>
            <person name="Simoes-Barbosa A."/>
            <person name="Brown M.T."/>
            <person name="Hayes R.D."/>
            <person name="Mukherjee M."/>
            <person name="Okumura C.Y."/>
            <person name="Schneider R."/>
            <person name="Smith A.J."/>
            <person name="Vanacova S."/>
            <person name="Villalvazo M."/>
            <person name="Haas B.J."/>
            <person name="Pertea M."/>
            <person name="Feldblyum T.V."/>
            <person name="Utterback T.R."/>
            <person name="Shu C.L."/>
            <person name="Osoegawa K."/>
            <person name="de Jong P.J."/>
            <person name="Hrdy I."/>
            <person name="Horvathova L."/>
            <person name="Zubacova Z."/>
            <person name="Dolezal P."/>
            <person name="Malik S.B."/>
            <person name="Logsdon J.M. Jr."/>
            <person name="Henze K."/>
            <person name="Gupta A."/>
            <person name="Wang C.C."/>
            <person name="Dunne R.L."/>
            <person name="Upcroft J.A."/>
            <person name="Upcroft P."/>
            <person name="White O."/>
            <person name="Salzberg S.L."/>
            <person name="Tang P."/>
            <person name="Chiu C.-H."/>
            <person name="Lee Y.-S."/>
            <person name="Embley T.M."/>
            <person name="Coombs G.H."/>
            <person name="Mottram J.C."/>
            <person name="Tachezy J."/>
            <person name="Fraser-Liggett C.M."/>
            <person name="Johnson P.J."/>
        </authorList>
    </citation>
    <scope>NUCLEOTIDE SEQUENCE [LARGE SCALE GENOMIC DNA]</scope>
    <source>
        <strain evidence="9">G3</strain>
    </source>
</reference>
<dbReference type="InParanoid" id="A2DWG8"/>
<dbReference type="GO" id="GO:0030134">
    <property type="term" value="C:COPII-coated ER to Golgi transport vesicle"/>
    <property type="evidence" value="ECO:0000318"/>
    <property type="project" value="GO_Central"/>
</dbReference>
<gene>
    <name evidence="9" type="ORF">TVAG_394520</name>
</gene>
<evidence type="ECO:0000256" key="3">
    <source>
        <dbReference type="ARBA" id="ARBA00022692"/>
    </source>
</evidence>
<evidence type="ECO:0000256" key="1">
    <source>
        <dbReference type="ARBA" id="ARBA00004141"/>
    </source>
</evidence>
<dbReference type="PANTHER" id="PTHR10984">
    <property type="entry name" value="ENDOPLASMIC RETICULUM-GOLGI INTERMEDIATE COMPARTMENT PROTEIN"/>
    <property type="match status" value="1"/>
</dbReference>
<evidence type="ECO:0000256" key="5">
    <source>
        <dbReference type="ARBA" id="ARBA00023136"/>
    </source>
</evidence>
<dbReference type="RefSeq" id="XP_001327531.1">
    <property type="nucleotide sequence ID" value="XM_001327496.1"/>
</dbReference>
<dbReference type="Proteomes" id="UP000001542">
    <property type="component" value="Unassembled WGS sequence"/>
</dbReference>
<proteinExistence type="inferred from homology"/>
<reference evidence="9" key="1">
    <citation type="submission" date="2006-10" db="EMBL/GenBank/DDBJ databases">
        <authorList>
            <person name="Amadeo P."/>
            <person name="Zhao Q."/>
            <person name="Wortman J."/>
            <person name="Fraser-Liggett C."/>
            <person name="Carlton J."/>
        </authorList>
    </citation>
    <scope>NUCLEOTIDE SEQUENCE</scope>
    <source>
        <strain evidence="9">G3</strain>
    </source>
</reference>
<dbReference type="InterPro" id="IPR012936">
    <property type="entry name" value="Erv_C"/>
</dbReference>
<keyword evidence="5 6" id="KW-0472">Membrane</keyword>
<dbReference type="GO" id="GO:0005783">
    <property type="term" value="C:endoplasmic reticulum"/>
    <property type="evidence" value="ECO:0000318"/>
    <property type="project" value="GO_Central"/>
</dbReference>
<dbReference type="VEuPathDB" id="TrichDB:TVAGG3_0428710"/>
<keyword evidence="10" id="KW-1185">Reference proteome</keyword>
<evidence type="ECO:0008006" key="11">
    <source>
        <dbReference type="Google" id="ProtNLM"/>
    </source>
</evidence>
<evidence type="ECO:0000313" key="10">
    <source>
        <dbReference type="Proteomes" id="UP000001542"/>
    </source>
</evidence>
<dbReference type="STRING" id="5722.A2DWG8"/>
<dbReference type="Pfam" id="PF13850">
    <property type="entry name" value="ERGIC_N"/>
    <property type="match status" value="1"/>
</dbReference>